<evidence type="ECO:0000313" key="2">
    <source>
        <dbReference type="EMBL" id="MFC4095965.1"/>
    </source>
</evidence>
<evidence type="ECO:0000256" key="1">
    <source>
        <dbReference type="SAM" id="SignalP"/>
    </source>
</evidence>
<proteinExistence type="predicted"/>
<reference evidence="3" key="1">
    <citation type="journal article" date="2019" name="Int. J. Syst. Evol. Microbiol.">
        <title>The Global Catalogue of Microorganisms (GCM) 10K type strain sequencing project: providing services to taxonomists for standard genome sequencing and annotation.</title>
        <authorList>
            <consortium name="The Broad Institute Genomics Platform"/>
            <consortium name="The Broad Institute Genome Sequencing Center for Infectious Disease"/>
            <person name="Wu L."/>
            <person name="Ma J."/>
        </authorList>
    </citation>
    <scope>NUCLEOTIDE SEQUENCE [LARGE SCALE GENOMIC DNA]</scope>
    <source>
        <strain evidence="3">CECT 7477</strain>
    </source>
</reference>
<organism evidence="2 3">
    <name type="scientific">Euzebyella saccharophila</name>
    <dbReference type="NCBI Taxonomy" id="679664"/>
    <lineage>
        <taxon>Bacteria</taxon>
        <taxon>Pseudomonadati</taxon>
        <taxon>Bacteroidota</taxon>
        <taxon>Flavobacteriia</taxon>
        <taxon>Flavobacteriales</taxon>
        <taxon>Flavobacteriaceae</taxon>
        <taxon>Euzebyella</taxon>
    </lineage>
</organism>
<evidence type="ECO:0008006" key="4">
    <source>
        <dbReference type="Google" id="ProtNLM"/>
    </source>
</evidence>
<keyword evidence="1" id="KW-0732">Signal</keyword>
<keyword evidence="3" id="KW-1185">Reference proteome</keyword>
<feature type="signal peptide" evidence="1">
    <location>
        <begin position="1"/>
        <end position="22"/>
    </location>
</feature>
<feature type="chain" id="PRO_5046870858" description="DUF3224 domain-containing protein" evidence="1">
    <location>
        <begin position="23"/>
        <end position="183"/>
    </location>
</feature>
<dbReference type="Proteomes" id="UP001595814">
    <property type="component" value="Unassembled WGS sequence"/>
</dbReference>
<protein>
    <recommendedName>
        <fullName evidence="4">DUF3224 domain-containing protein</fullName>
    </recommendedName>
</protein>
<dbReference type="RefSeq" id="WP_192460407.1">
    <property type="nucleotide sequence ID" value="NZ_JACYFJ010000001.1"/>
</dbReference>
<sequence>MKTAKMCLWVFLPMIFITGASMEGRDAALFSSLENGGFVFKTNQVQLDQMEGKANFFYREASSSKGFHSIEIVFEDVLDHKGYKMGLTLKKEDRTNQGPIGYYKIDSKTLGFIPDNNGAFGYADVSILGEQPYYTKSGTINITHANEKVLHGIINLSLENFQEGNLKVTGNFIATLKEASSIE</sequence>
<evidence type="ECO:0000313" key="3">
    <source>
        <dbReference type="Proteomes" id="UP001595814"/>
    </source>
</evidence>
<name>A0ABV8JW37_9FLAO</name>
<dbReference type="EMBL" id="JBHSAW010000004">
    <property type="protein sequence ID" value="MFC4095965.1"/>
    <property type="molecule type" value="Genomic_DNA"/>
</dbReference>
<accession>A0ABV8JW37</accession>
<gene>
    <name evidence="2" type="ORF">ACFOUT_08765</name>
</gene>
<comment type="caution">
    <text evidence="2">The sequence shown here is derived from an EMBL/GenBank/DDBJ whole genome shotgun (WGS) entry which is preliminary data.</text>
</comment>